<sequence length="434" mass="46227">MPSIHITNTSQHEQEFEVHGWNDNHNITVKPRSTSTITSPSGQQKSGAIIALHDGHEGEQAEITFNGGNFEWYDISVIVGAGGNLTIEQVGKPGTRKGDPRFMQDLRKAYASADAHTKDSLKSCVHLNSRGLVSRIDAPKAYPALEAFVRTFAEGKLYIGVGAWQGNKGDPGDNAQSSGTPGGNVDLQLIYSDADSTPEIHDSLKLSVKPVSSTAGFPDSEVEQAPMGKALAHIAKTTPHPSPFVGDADNGASGITLSNKSGAECTYFFFNNYWNGNGTAGANFDHPSRSVNLRSHTSAFVSLPESFKGRVQRGKFIPATWAEFQLDAGNGSGAWGNISLEQGYDGPATIRGDSVEGGFSFDILNGAPGAAVTERAQDKVKVLASTMGNWLGGPNEAAIKWETEKVGQKLAYITGGSGTIVVNSKRKRLLVDFF</sequence>
<protein>
    <submittedName>
        <fullName evidence="1">Uncharacterized protein</fullName>
    </submittedName>
</protein>
<name>A0AA39CFW1_9EURO</name>
<organism evidence="1 2">
    <name type="scientific">Cladophialophora chaetospira</name>
    <dbReference type="NCBI Taxonomy" id="386627"/>
    <lineage>
        <taxon>Eukaryota</taxon>
        <taxon>Fungi</taxon>
        <taxon>Dikarya</taxon>
        <taxon>Ascomycota</taxon>
        <taxon>Pezizomycotina</taxon>
        <taxon>Eurotiomycetes</taxon>
        <taxon>Chaetothyriomycetidae</taxon>
        <taxon>Chaetothyriales</taxon>
        <taxon>Herpotrichiellaceae</taxon>
        <taxon>Cladophialophora</taxon>
    </lineage>
</organism>
<dbReference type="Proteomes" id="UP001172673">
    <property type="component" value="Unassembled WGS sequence"/>
</dbReference>
<reference evidence="1" key="1">
    <citation type="submission" date="2022-10" db="EMBL/GenBank/DDBJ databases">
        <title>Culturing micro-colonial fungi from biological soil crusts in the Mojave desert and describing Neophaeococcomyces mojavensis, and introducing the new genera and species Taxawa tesnikishii.</title>
        <authorList>
            <person name="Kurbessoian T."/>
            <person name="Stajich J.E."/>
        </authorList>
    </citation>
    <scope>NUCLEOTIDE SEQUENCE</scope>
    <source>
        <strain evidence="1">TK_41</strain>
    </source>
</reference>
<dbReference type="EMBL" id="JAPDRK010000013">
    <property type="protein sequence ID" value="KAJ9606640.1"/>
    <property type="molecule type" value="Genomic_DNA"/>
</dbReference>
<accession>A0AA39CFW1</accession>
<keyword evidence="2" id="KW-1185">Reference proteome</keyword>
<evidence type="ECO:0000313" key="1">
    <source>
        <dbReference type="EMBL" id="KAJ9606640.1"/>
    </source>
</evidence>
<evidence type="ECO:0000313" key="2">
    <source>
        <dbReference type="Proteomes" id="UP001172673"/>
    </source>
</evidence>
<proteinExistence type="predicted"/>
<comment type="caution">
    <text evidence="1">The sequence shown here is derived from an EMBL/GenBank/DDBJ whole genome shotgun (WGS) entry which is preliminary data.</text>
</comment>
<gene>
    <name evidence="1" type="ORF">H2200_008648</name>
</gene>
<dbReference type="AlphaFoldDB" id="A0AA39CFW1"/>